<evidence type="ECO:0000259" key="6">
    <source>
        <dbReference type="Pfam" id="PF00496"/>
    </source>
</evidence>
<dbReference type="Pfam" id="PF00496">
    <property type="entry name" value="SBP_bac_5"/>
    <property type="match status" value="1"/>
</dbReference>
<dbReference type="InterPro" id="IPR000914">
    <property type="entry name" value="SBP_5_dom"/>
</dbReference>
<dbReference type="InterPro" id="IPR039424">
    <property type="entry name" value="SBP_5"/>
</dbReference>
<evidence type="ECO:0000256" key="4">
    <source>
        <dbReference type="ARBA" id="ARBA00022729"/>
    </source>
</evidence>
<evidence type="ECO:0000256" key="1">
    <source>
        <dbReference type="ARBA" id="ARBA00004196"/>
    </source>
</evidence>
<dbReference type="Gene3D" id="3.90.76.10">
    <property type="entry name" value="Dipeptide-binding Protein, Domain 1"/>
    <property type="match status" value="1"/>
</dbReference>
<keyword evidence="4 5" id="KW-0732">Signal</keyword>
<evidence type="ECO:0000313" key="7">
    <source>
        <dbReference type="EMBL" id="GHO51811.1"/>
    </source>
</evidence>
<comment type="caution">
    <text evidence="7">The sequence shown here is derived from an EMBL/GenBank/DDBJ whole genome shotgun (WGS) entry which is preliminary data.</text>
</comment>
<dbReference type="PIRSF" id="PIRSF002741">
    <property type="entry name" value="MppA"/>
    <property type="match status" value="1"/>
</dbReference>
<comment type="similarity">
    <text evidence="2">Belongs to the bacterial solute-binding protein 5 family.</text>
</comment>
<dbReference type="Proteomes" id="UP000654345">
    <property type="component" value="Unassembled WGS sequence"/>
</dbReference>
<evidence type="ECO:0000256" key="3">
    <source>
        <dbReference type="ARBA" id="ARBA00022448"/>
    </source>
</evidence>
<dbReference type="EMBL" id="BNJG01000001">
    <property type="protein sequence ID" value="GHO51811.1"/>
    <property type="molecule type" value="Genomic_DNA"/>
</dbReference>
<dbReference type="SUPFAM" id="SSF53850">
    <property type="entry name" value="Periplasmic binding protein-like II"/>
    <property type="match status" value="1"/>
</dbReference>
<proteinExistence type="inferred from homology"/>
<dbReference type="PANTHER" id="PTHR30290">
    <property type="entry name" value="PERIPLASMIC BINDING COMPONENT OF ABC TRANSPORTER"/>
    <property type="match status" value="1"/>
</dbReference>
<dbReference type="RefSeq" id="WP_201368780.1">
    <property type="nucleotide sequence ID" value="NZ_BNJG01000001.1"/>
</dbReference>
<reference evidence="7 8" key="1">
    <citation type="journal article" date="2021" name="Int. J. Syst. Evol. Microbiol.">
        <title>Reticulibacter mediterranei gen. nov., sp. nov., within the new family Reticulibacteraceae fam. nov., and Ktedonospora formicarum gen. nov., sp. nov., Ktedonobacter robiniae sp. nov., Dictyobacter formicarum sp. nov. and Dictyobacter arantiisoli sp. nov., belonging to the class Ktedonobacteria.</title>
        <authorList>
            <person name="Yabe S."/>
            <person name="Zheng Y."/>
            <person name="Wang C.M."/>
            <person name="Sakai Y."/>
            <person name="Abe K."/>
            <person name="Yokota A."/>
            <person name="Donadio S."/>
            <person name="Cavaletti L."/>
            <person name="Monciardini P."/>
        </authorList>
    </citation>
    <scope>NUCLEOTIDE SEQUENCE [LARGE SCALE GENOMIC DNA]</scope>
    <source>
        <strain evidence="7 8">SOSP1-30</strain>
    </source>
</reference>
<feature type="chain" id="PRO_5046968043" evidence="5">
    <location>
        <begin position="26"/>
        <end position="570"/>
    </location>
</feature>
<organism evidence="7 8">
    <name type="scientific">Ktedonobacter robiniae</name>
    <dbReference type="NCBI Taxonomy" id="2778365"/>
    <lineage>
        <taxon>Bacteria</taxon>
        <taxon>Bacillati</taxon>
        <taxon>Chloroflexota</taxon>
        <taxon>Ktedonobacteria</taxon>
        <taxon>Ktedonobacterales</taxon>
        <taxon>Ktedonobacteraceae</taxon>
        <taxon>Ktedonobacter</taxon>
    </lineage>
</organism>
<dbReference type="Gene3D" id="3.10.105.10">
    <property type="entry name" value="Dipeptide-binding Protein, Domain 3"/>
    <property type="match status" value="1"/>
</dbReference>
<evidence type="ECO:0000313" key="8">
    <source>
        <dbReference type="Proteomes" id="UP000654345"/>
    </source>
</evidence>
<evidence type="ECO:0000256" key="2">
    <source>
        <dbReference type="ARBA" id="ARBA00005695"/>
    </source>
</evidence>
<evidence type="ECO:0000256" key="5">
    <source>
        <dbReference type="SAM" id="SignalP"/>
    </source>
</evidence>
<protein>
    <submittedName>
        <fullName evidence="7">Peptide ABC transporter substrate-binding protein</fullName>
    </submittedName>
</protein>
<dbReference type="PANTHER" id="PTHR30290:SF10">
    <property type="entry name" value="PERIPLASMIC OLIGOPEPTIDE-BINDING PROTEIN-RELATED"/>
    <property type="match status" value="1"/>
</dbReference>
<name>A0ABQ3UGH8_9CHLR</name>
<dbReference type="Gene3D" id="3.40.190.10">
    <property type="entry name" value="Periplasmic binding protein-like II"/>
    <property type="match status" value="1"/>
</dbReference>
<keyword evidence="3" id="KW-0813">Transport</keyword>
<gene>
    <name evidence="7" type="primary">oppA_1</name>
    <name evidence="7" type="ORF">KSB_02860</name>
</gene>
<dbReference type="CDD" id="cd08504">
    <property type="entry name" value="PBP2_OppA"/>
    <property type="match status" value="1"/>
</dbReference>
<feature type="signal peptide" evidence="5">
    <location>
        <begin position="1"/>
        <end position="25"/>
    </location>
</feature>
<accession>A0ABQ3UGH8</accession>
<comment type="subcellular location">
    <subcellularLocation>
        <location evidence="1">Cell envelope</location>
    </subcellularLocation>
</comment>
<dbReference type="PROSITE" id="PS51257">
    <property type="entry name" value="PROKAR_LIPOPROTEIN"/>
    <property type="match status" value="1"/>
</dbReference>
<feature type="domain" description="Solute-binding protein family 5" evidence="6">
    <location>
        <begin position="90"/>
        <end position="476"/>
    </location>
</feature>
<sequence>MPYRKFFRSALLPCILGILAILVVACSGGTGSSSNTNTTPAPDSKQIFRYPIGPSDFGSLDPALAVQNTDISAIQMMFTGLVALSSDGKVTDQLASNHTISSDGLTYTFTLRPNLTFSDGTPLTANDVAYSINRALLPSTKSPAASFLSPIKDFTKIISGQLPTLIDDSLIVKDDHTISIILAQPTAYFLQSLAALPTAYTVNKKVVEKYGAKWTEHLGEGGGTGPFKASSYSHNKGLTLIPNTNYYGPKPRLQRVELQQSGSTDTTYKSYQAGQLDYATIPLADLANARKRPDYKHTPTLGLNYVLMNYLAKPFNNIKIRQAFALAINKDILAQNVMYGSVLPTNHLIPQGVPGYNQALAGPAGVTSTKGDLQKAKQLFQEGLQEENYQNAAALPSITLSYLASSNDTKNLVTVLAQQWQTAFGVNMQVSSMEASALVQAQLGTTGKSGPLQIWTISYGNYADPQAWLSTWFAKGAPFNNANYGQNTSGNATQQQAIQSELALADVNQNQQERLQQYSSAEQHLVDDVAAIPLYQVEAHVLINPKLQNYFLNPLVTIAPNDWGNIYMSL</sequence>
<keyword evidence="8" id="KW-1185">Reference proteome</keyword>
<dbReference type="InterPro" id="IPR030678">
    <property type="entry name" value="Peptide/Ni-bd"/>
</dbReference>